<dbReference type="GO" id="GO:0070006">
    <property type="term" value="F:metalloaminopeptidase activity"/>
    <property type="evidence" value="ECO:0007669"/>
    <property type="project" value="TreeGrafter"/>
</dbReference>
<evidence type="ECO:0000313" key="2">
    <source>
        <dbReference type="EMBL" id="HGK23325.1"/>
    </source>
</evidence>
<dbReference type="GO" id="GO:0005615">
    <property type="term" value="C:extracellular space"/>
    <property type="evidence" value="ECO:0007669"/>
    <property type="project" value="TreeGrafter"/>
</dbReference>
<dbReference type="Gene3D" id="1.10.390.10">
    <property type="entry name" value="Neutral Protease Domain 2"/>
    <property type="match status" value="1"/>
</dbReference>
<gene>
    <name evidence="2" type="ORF">ENU78_02575</name>
</gene>
<dbReference type="GO" id="GO:0008270">
    <property type="term" value="F:zinc ion binding"/>
    <property type="evidence" value="ECO:0007669"/>
    <property type="project" value="InterPro"/>
</dbReference>
<dbReference type="Pfam" id="PF01433">
    <property type="entry name" value="Peptidase_M1"/>
    <property type="match status" value="1"/>
</dbReference>
<dbReference type="InterPro" id="IPR014782">
    <property type="entry name" value="Peptidase_M1_dom"/>
</dbReference>
<reference evidence="2" key="1">
    <citation type="journal article" date="2020" name="mSystems">
        <title>Genome- and Community-Level Interaction Insights into Carbon Utilization and Element Cycling Functions of Hydrothermarchaeota in Hydrothermal Sediment.</title>
        <authorList>
            <person name="Zhou Z."/>
            <person name="Liu Y."/>
            <person name="Xu W."/>
            <person name="Pan J."/>
            <person name="Luo Z.H."/>
            <person name="Li M."/>
        </authorList>
    </citation>
    <scope>NUCLEOTIDE SEQUENCE [LARGE SCALE GENOMIC DNA]</scope>
    <source>
        <strain evidence="2">SpSt-70</strain>
    </source>
</reference>
<dbReference type="GO" id="GO:0042277">
    <property type="term" value="F:peptide binding"/>
    <property type="evidence" value="ECO:0007669"/>
    <property type="project" value="TreeGrafter"/>
</dbReference>
<accession>A0A7C3KNR8</accession>
<dbReference type="AlphaFoldDB" id="A0A7C3KNR8"/>
<dbReference type="PANTHER" id="PTHR11533:SF174">
    <property type="entry name" value="PUROMYCIN-SENSITIVE AMINOPEPTIDASE-RELATED"/>
    <property type="match status" value="1"/>
</dbReference>
<sequence>MKKIILLIFLILVFVSNTIWAESSYKVYAQLSPREKIISGRVEVEYENNTQINLNEIYFYLPMNLYREKNPYLSNVLQDSSYVNGFDPGYTKINRVEDENGKMLEYTLEKGKVLSQNYSLKDNYLKVKLPNPIYPKERFKLIIYFQTKFPEAYFGDMAYANDAFLCRFGWFPYELSYTKDGWDKGGILVSSNFYLELLIPKDYQVALGMDKVQEEVAGDWKRIIGENTSPRRTLPIAISNKYMVYKLLDDKYPGIYIYHYPGREYKARILASYVREIYEYYSKLYGSTDHKRISIVEGQTYGFYGMTSDGLIILGKSVFNSSDLVIPFILERLNEWILSHEIAHLWWGIGVGIDFDKENWISEGFANYLSITYFERKYGAKGGNLFPDLGDDYFLNFLKESLLGDLNLRETQVELPYLYYLKDGWDEEIIKEYWESNANGYSDKVYNKAYLVLRALSFELGEENFDEYIKSLHGEYKGKVITTDEVKDKLEKYSGKSLGEFFKNWFYSKGRVDYEITNVAISYNNGKYVSKIYIRNNGNISLPVEVKVIAKNGEEKKEIYDGNKGYIEIETENFLERVVLDPDSKIPDANRINNWYPRKIITTSKREVPLDAYVFLYQDLPSLSIDLSTGEVNYVSYSVEFYDPINFHLLFESFYQEGYKGLNFVYQRNLPKDDNFVLQLIAMEPDIFMGKLSFTKNIWRKFDLGISGNYWDKAYTMNFSLSYNELLNNKLYFDFVLTRFTDYYKKALLSQLSLRIGYSNLGFEVYRVDGILSKDFLVFPQSNLNISFEVGYVGGNPLQEEKVNLSDFKSLTSEYYGNVKLASFVNWNIPVAKDLEMKFFNLLILRRLETNVYLEFGGVWEDVNSIDKAGLNLGLGFESVWKFITFLDIPLNLYMGYAFPIWQGTPNPNETGRAYSYLTLGF</sequence>
<dbReference type="InterPro" id="IPR050344">
    <property type="entry name" value="Peptidase_M1_aminopeptidases"/>
</dbReference>
<comment type="caution">
    <text evidence="2">The sequence shown here is derived from an EMBL/GenBank/DDBJ whole genome shotgun (WGS) entry which is preliminary data.</text>
</comment>
<name>A0A7C3KNR8_DICTH</name>
<dbReference type="RefSeq" id="WP_149122992.1">
    <property type="nucleotide sequence ID" value="NZ_VTFL01000004.1"/>
</dbReference>
<dbReference type="GO" id="GO:0016020">
    <property type="term" value="C:membrane"/>
    <property type="evidence" value="ECO:0007669"/>
    <property type="project" value="TreeGrafter"/>
</dbReference>
<evidence type="ECO:0000259" key="1">
    <source>
        <dbReference type="Pfam" id="PF01433"/>
    </source>
</evidence>
<dbReference type="SUPFAM" id="SSF55486">
    <property type="entry name" value="Metalloproteases ('zincins'), catalytic domain"/>
    <property type="match status" value="1"/>
</dbReference>
<feature type="domain" description="Peptidase M1 membrane alanine aminopeptidase" evidence="1">
    <location>
        <begin position="289"/>
        <end position="505"/>
    </location>
</feature>
<protein>
    <recommendedName>
        <fullName evidence="1">Peptidase M1 membrane alanine aminopeptidase domain-containing protein</fullName>
    </recommendedName>
</protein>
<dbReference type="InterPro" id="IPR027268">
    <property type="entry name" value="Peptidase_M4/M1_CTD_sf"/>
</dbReference>
<dbReference type="PANTHER" id="PTHR11533">
    <property type="entry name" value="PROTEASE M1 ZINC METALLOPROTEASE"/>
    <property type="match status" value="1"/>
</dbReference>
<organism evidence="2">
    <name type="scientific">Dictyoglomus thermophilum</name>
    <dbReference type="NCBI Taxonomy" id="14"/>
    <lineage>
        <taxon>Bacteria</taxon>
        <taxon>Pseudomonadati</taxon>
        <taxon>Dictyoglomota</taxon>
        <taxon>Dictyoglomia</taxon>
        <taxon>Dictyoglomales</taxon>
        <taxon>Dictyoglomaceae</taxon>
        <taxon>Dictyoglomus</taxon>
    </lineage>
</organism>
<dbReference type="GO" id="GO:0043171">
    <property type="term" value="P:peptide catabolic process"/>
    <property type="evidence" value="ECO:0007669"/>
    <property type="project" value="TreeGrafter"/>
</dbReference>
<proteinExistence type="predicted"/>
<dbReference type="GO" id="GO:0005737">
    <property type="term" value="C:cytoplasm"/>
    <property type="evidence" value="ECO:0007669"/>
    <property type="project" value="TreeGrafter"/>
</dbReference>
<dbReference type="EMBL" id="DTDV01000007">
    <property type="protein sequence ID" value="HGK23325.1"/>
    <property type="molecule type" value="Genomic_DNA"/>
</dbReference>